<sequence>MDSNAPFHLLQVSKQLESCTSLPKELISSLEGLVYESYEASRFSKPMLWVGIYMALASLLCVLALMADLLHGLRNRKLWFPCKYFTINAASLTVIAIAMKLPMDLNNSMPGKVDQAAKLGSMAFMCTIMANLLPSLSTMDNKELLTNIIALGVLVITLVVNVCIQIKTGVVSFIESGRAIHLVGRGTNLHAIAIIYAVLLMMLLIIHTCTSLAILKSKQILEPKYQARYQMALKDQELQQGKLTVEKLKQHVRNCWIMEGTSSPQFMTACSTTSSASGVICAISTAIHILIMLVVSSDMMDYGSDYKWSILVILITQFIGVMFGSVAPISRCFASLSFKLSIKWICNHIKVFKVESYWTQTLSDWKHSSLPSPFHNRKCKIVIQKLKILILTFLVGFQKGVVVTCKMIGLVPIFFVIIVFYCRQWLKVMLDASCIAIGESVRQLEQNKDLSKYVLQLEEDMEFAEKTLKGILKSVNRVIQQAEKHQPKHLLKLLEKSRGFEGVERYNSHHVPPLSGEESLDCWSLPLVTLTTIAISLPNIQNDIVDSLLSSVSEGLVYVKFVEESFNTTDDYVSIQKAAKTLWLEVEIYHQWLGNKLQKPAHQVNTVQQILQWFRDAAKNLVAEVQSMDIEGRNDDSISKSISANSMYRITQTILLSYHANIDQVSHEELFEQLSSTISDILAACLTNLPQVIAIKCHKSEIEKREASVHAAAQLLGETAQIINSLEDRELPSLNQNELPFIDKWSAYLKHPFP</sequence>
<accession>A0AA38T5J0</accession>
<proteinExistence type="predicted"/>
<reference evidence="3" key="1">
    <citation type="submission" date="2023-03" db="EMBL/GenBank/DDBJ databases">
        <title>Chromosome-scale reference genome and RAD-based genetic map of yellow starthistle (Centaurea solstitialis) reveal putative structural variation and QTLs associated with invader traits.</title>
        <authorList>
            <person name="Reatini B."/>
            <person name="Cang F.A."/>
            <person name="Jiang Q."/>
            <person name="Mckibben M.T.W."/>
            <person name="Barker M.S."/>
            <person name="Rieseberg L.H."/>
            <person name="Dlugosch K.M."/>
        </authorList>
    </citation>
    <scope>NUCLEOTIDE SEQUENCE</scope>
    <source>
        <strain evidence="3">CAN-66</strain>
        <tissue evidence="3">Leaf</tissue>
    </source>
</reference>
<keyword evidence="2" id="KW-1133">Transmembrane helix</keyword>
<name>A0AA38T5J0_9ASTR</name>
<protein>
    <submittedName>
        <fullName evidence="3">Uncharacterized protein</fullName>
    </submittedName>
</protein>
<evidence type="ECO:0000313" key="4">
    <source>
        <dbReference type="Proteomes" id="UP001172457"/>
    </source>
</evidence>
<dbReference type="Proteomes" id="UP001172457">
    <property type="component" value="Chromosome 3"/>
</dbReference>
<feature type="transmembrane region" description="Helical" evidence="2">
    <location>
        <begin position="78"/>
        <end position="99"/>
    </location>
</feature>
<evidence type="ECO:0000256" key="1">
    <source>
        <dbReference type="SAM" id="Coils"/>
    </source>
</evidence>
<gene>
    <name evidence="3" type="ORF">OSB04_009373</name>
</gene>
<feature type="coiled-coil region" evidence="1">
    <location>
        <begin position="447"/>
        <end position="474"/>
    </location>
</feature>
<feature type="transmembrane region" description="Helical" evidence="2">
    <location>
        <begin position="194"/>
        <end position="215"/>
    </location>
</feature>
<evidence type="ECO:0000256" key="2">
    <source>
        <dbReference type="SAM" id="Phobius"/>
    </source>
</evidence>
<comment type="caution">
    <text evidence="3">The sequence shown here is derived from an EMBL/GenBank/DDBJ whole genome shotgun (WGS) entry which is preliminary data.</text>
</comment>
<feature type="transmembrane region" description="Helical" evidence="2">
    <location>
        <begin position="388"/>
        <end position="421"/>
    </location>
</feature>
<keyword evidence="2" id="KW-0812">Transmembrane</keyword>
<dbReference type="PANTHER" id="PTHR35307:SF6">
    <property type="entry name" value="TRANSMEMBRANE PROTEIN"/>
    <property type="match status" value="1"/>
</dbReference>
<keyword evidence="2" id="KW-0472">Membrane</keyword>
<feature type="transmembrane region" description="Helical" evidence="2">
    <location>
        <begin position="308"/>
        <end position="329"/>
    </location>
</feature>
<feature type="transmembrane region" description="Helical" evidence="2">
    <location>
        <begin position="119"/>
        <end position="136"/>
    </location>
</feature>
<organism evidence="3 4">
    <name type="scientific">Centaurea solstitialis</name>
    <name type="common">yellow star-thistle</name>
    <dbReference type="NCBI Taxonomy" id="347529"/>
    <lineage>
        <taxon>Eukaryota</taxon>
        <taxon>Viridiplantae</taxon>
        <taxon>Streptophyta</taxon>
        <taxon>Embryophyta</taxon>
        <taxon>Tracheophyta</taxon>
        <taxon>Spermatophyta</taxon>
        <taxon>Magnoliopsida</taxon>
        <taxon>eudicotyledons</taxon>
        <taxon>Gunneridae</taxon>
        <taxon>Pentapetalae</taxon>
        <taxon>asterids</taxon>
        <taxon>campanulids</taxon>
        <taxon>Asterales</taxon>
        <taxon>Asteraceae</taxon>
        <taxon>Carduoideae</taxon>
        <taxon>Cardueae</taxon>
        <taxon>Centaureinae</taxon>
        <taxon>Centaurea</taxon>
    </lineage>
</organism>
<keyword evidence="4" id="KW-1185">Reference proteome</keyword>
<feature type="transmembrane region" description="Helical" evidence="2">
    <location>
        <begin position="276"/>
        <end position="296"/>
    </location>
</feature>
<keyword evidence="1" id="KW-0175">Coiled coil</keyword>
<feature type="transmembrane region" description="Helical" evidence="2">
    <location>
        <begin position="148"/>
        <end position="174"/>
    </location>
</feature>
<evidence type="ECO:0000313" key="3">
    <source>
        <dbReference type="EMBL" id="KAJ9554759.1"/>
    </source>
</evidence>
<dbReference type="AlphaFoldDB" id="A0AA38T5J0"/>
<feature type="transmembrane region" description="Helical" evidence="2">
    <location>
        <begin position="47"/>
        <end position="66"/>
    </location>
</feature>
<dbReference type="EMBL" id="JARYMX010000003">
    <property type="protein sequence ID" value="KAJ9554759.1"/>
    <property type="molecule type" value="Genomic_DNA"/>
</dbReference>
<dbReference type="PANTHER" id="PTHR35307">
    <property type="entry name" value="PROTEIN, PUTATIVE-RELATED"/>
    <property type="match status" value="1"/>
</dbReference>